<dbReference type="PATRIC" id="fig|632772.20.peg.4244"/>
<proteinExistence type="predicted"/>
<accession>C1B9E0</accession>
<sequence>MAEKKTPASKTSDEKKHGLFDELYDRAKGKGEKRRADFILGEAEGFDPPIVITSPDLFKRRLISVAQQKNDGFGVLEAAVGDPLSFGRILERLNEYGDDAPAMLGALGIKVIDHFFGRGASEAPGGSQES</sequence>
<reference evidence="1 2" key="1">
    <citation type="submission" date="2009-03" db="EMBL/GenBank/DDBJ databases">
        <title>Comparison of the complete genome sequences of Rhodococcus erythropolis PR4 and Rhodococcus opacus B4.</title>
        <authorList>
            <person name="Takarada H."/>
            <person name="Sekine M."/>
            <person name="Hosoyama A."/>
            <person name="Yamada R."/>
            <person name="Fujisawa T."/>
            <person name="Omata S."/>
            <person name="Shimizu A."/>
            <person name="Tsukatani N."/>
            <person name="Tanikawa S."/>
            <person name="Fujita N."/>
            <person name="Harayama S."/>
        </authorList>
    </citation>
    <scope>NUCLEOTIDE SEQUENCE [LARGE SCALE GENOMIC DNA]</scope>
    <source>
        <strain evidence="1 2">B4</strain>
    </source>
</reference>
<name>C1B9E0_RHOOB</name>
<evidence type="ECO:0000313" key="2">
    <source>
        <dbReference type="Proteomes" id="UP000002212"/>
    </source>
</evidence>
<gene>
    <name evidence="1" type="ordered locus">ROP_40460</name>
</gene>
<organism evidence="1 2">
    <name type="scientific">Rhodococcus opacus (strain B4)</name>
    <dbReference type="NCBI Taxonomy" id="632772"/>
    <lineage>
        <taxon>Bacteria</taxon>
        <taxon>Bacillati</taxon>
        <taxon>Actinomycetota</taxon>
        <taxon>Actinomycetes</taxon>
        <taxon>Mycobacteriales</taxon>
        <taxon>Nocardiaceae</taxon>
        <taxon>Rhodococcus</taxon>
    </lineage>
</organism>
<dbReference type="RefSeq" id="WP_012691230.1">
    <property type="nucleotide sequence ID" value="NC_012522.1"/>
</dbReference>
<dbReference type="EMBL" id="AP011115">
    <property type="protein sequence ID" value="BAH52293.1"/>
    <property type="molecule type" value="Genomic_DNA"/>
</dbReference>
<dbReference type="KEGG" id="rop:ROP_40460"/>
<protein>
    <recommendedName>
        <fullName evidence="3">Tail assembly chaperone</fullName>
    </recommendedName>
</protein>
<dbReference type="Proteomes" id="UP000002212">
    <property type="component" value="Chromosome"/>
</dbReference>
<evidence type="ECO:0000313" key="1">
    <source>
        <dbReference type="EMBL" id="BAH52293.1"/>
    </source>
</evidence>
<dbReference type="OrthoDB" id="4571338at2"/>
<dbReference type="AlphaFoldDB" id="C1B9E0"/>
<dbReference type="STRING" id="632772.ROP_40460"/>
<dbReference type="HOGENOM" id="CLU_153084_0_0_11"/>
<evidence type="ECO:0008006" key="3">
    <source>
        <dbReference type="Google" id="ProtNLM"/>
    </source>
</evidence>